<keyword evidence="2" id="KW-0548">Nucleotidyltransferase</keyword>
<dbReference type="GO" id="GO:0009117">
    <property type="term" value="P:nucleotide metabolic process"/>
    <property type="evidence" value="ECO:0007669"/>
    <property type="project" value="UniProtKB-KW"/>
</dbReference>
<name>A0A379Z2P8_9GAMM</name>
<evidence type="ECO:0000256" key="2">
    <source>
        <dbReference type="ARBA" id="ARBA00022695"/>
    </source>
</evidence>
<reference evidence="12 13" key="1">
    <citation type="submission" date="2018-06" db="EMBL/GenBank/DDBJ databases">
        <authorList>
            <consortium name="Pathogen Informatics"/>
            <person name="Doyle S."/>
        </authorList>
    </citation>
    <scope>NUCLEOTIDE SEQUENCE [LARGE SCALE GENOMIC DNA]</scope>
    <source>
        <strain evidence="12 13">NCTC10738</strain>
    </source>
</reference>
<keyword evidence="4" id="KW-0547">Nucleotide-binding</keyword>
<evidence type="ECO:0000256" key="6">
    <source>
        <dbReference type="ARBA" id="ARBA00022842"/>
    </source>
</evidence>
<evidence type="ECO:0000256" key="9">
    <source>
        <dbReference type="ARBA" id="ARBA00044145"/>
    </source>
</evidence>
<dbReference type="CDD" id="cd05400">
    <property type="entry name" value="NT_2-5OAS_ClassI-CCAase"/>
    <property type="match status" value="1"/>
</dbReference>
<evidence type="ECO:0000313" key="13">
    <source>
        <dbReference type="Proteomes" id="UP000254069"/>
    </source>
</evidence>
<gene>
    <name evidence="12" type="ORF">NCTC10738_00845</name>
</gene>
<keyword evidence="5" id="KW-0067">ATP-binding</keyword>
<dbReference type="InterPro" id="IPR006116">
    <property type="entry name" value="NT_2-5OAS_ClassI-CCAase"/>
</dbReference>
<keyword evidence="6" id="KW-0460">Magnesium</keyword>
<sequence length="420" mass="47277">MRCIVTKLFANARALAEQKKSMLVEILDSVFDNLDLTKTQRDRIETAYNAVGNYLASCNHPLLEEAQIYPQGSMRLRTTNRPLSQEEFDVDLILYLPHASFATRDEIVRVVKQHLLDNEVYKDLVEDLPRGLRINYKGDYHLDITPAKAYDISGLQGHPLWVVDKQTGFKESNPEGMALGFDRACSMLPVIRRSHVFLDALTNKSVTELPDQTKKKPLNRITQILKRHRDVWSQLDGNVHADFRPISVIITMLACLAYVEVVNSGKDYDNEFDLILDVIELMPMHIEGNLDEILITNPTMRPENYAEKWNRVERQEGQKYRTAFYAWHQAAVDTFESLASESSRGIDNVFTAFSGAFGEKPVLAAKDRIINAVNANRNSGNLSVALGTGAITAAIAGKAHSASRVVSPVVPIKRNQFYGD</sequence>
<evidence type="ECO:0000259" key="11">
    <source>
        <dbReference type="Pfam" id="PF21654"/>
    </source>
</evidence>
<dbReference type="InterPro" id="IPR048445">
    <property type="entry name" value="DncV-like_NTFase"/>
</dbReference>
<keyword evidence="3" id="KW-0479">Metal-binding</keyword>
<evidence type="ECO:0000256" key="1">
    <source>
        <dbReference type="ARBA" id="ARBA00022679"/>
    </source>
</evidence>
<evidence type="ECO:0000256" key="8">
    <source>
        <dbReference type="ARBA" id="ARBA00023118"/>
    </source>
</evidence>
<organism evidence="12 13">
    <name type="scientific">Shewanella algae</name>
    <dbReference type="NCBI Taxonomy" id="38313"/>
    <lineage>
        <taxon>Bacteria</taxon>
        <taxon>Pseudomonadati</taxon>
        <taxon>Pseudomonadota</taxon>
        <taxon>Gammaproteobacteria</taxon>
        <taxon>Alteromonadales</taxon>
        <taxon>Shewanellaceae</taxon>
        <taxon>Shewanella</taxon>
    </lineage>
</organism>
<dbReference type="GO" id="GO:0051607">
    <property type="term" value="P:defense response to virus"/>
    <property type="evidence" value="ECO:0007669"/>
    <property type="project" value="UniProtKB-KW"/>
</dbReference>
<dbReference type="GO" id="GO:0005524">
    <property type="term" value="F:ATP binding"/>
    <property type="evidence" value="ECO:0007669"/>
    <property type="project" value="UniProtKB-KW"/>
</dbReference>
<keyword evidence="13" id="KW-1185">Reference proteome</keyword>
<dbReference type="EMBL" id="UGYO01000001">
    <property type="protein sequence ID" value="SUI54157.1"/>
    <property type="molecule type" value="Genomic_DNA"/>
</dbReference>
<dbReference type="Proteomes" id="UP000254069">
    <property type="component" value="Unassembled WGS sequence"/>
</dbReference>
<evidence type="ECO:0000256" key="5">
    <source>
        <dbReference type="ARBA" id="ARBA00022840"/>
    </source>
</evidence>
<evidence type="ECO:0000256" key="4">
    <source>
        <dbReference type="ARBA" id="ARBA00022741"/>
    </source>
</evidence>
<evidence type="ECO:0000256" key="3">
    <source>
        <dbReference type="ARBA" id="ARBA00022723"/>
    </source>
</evidence>
<feature type="domain" description="Cyclic GMP-AMP synthase DncV-like nucleotidyltransferase" evidence="11">
    <location>
        <begin position="68"/>
        <end position="144"/>
    </location>
</feature>
<accession>A0A379Z2P8</accession>
<comment type="catalytic activity">
    <reaction evidence="10">
        <text>GTP + ATP = 3',3'-cGAMP + 2 diphosphate</text>
        <dbReference type="Rhea" id="RHEA:35647"/>
        <dbReference type="ChEBI" id="CHEBI:30616"/>
        <dbReference type="ChEBI" id="CHEBI:33019"/>
        <dbReference type="ChEBI" id="CHEBI:37565"/>
        <dbReference type="ChEBI" id="CHEBI:71501"/>
    </reaction>
    <physiologicalReaction direction="left-to-right" evidence="10">
        <dbReference type="Rhea" id="RHEA:35648"/>
    </physiologicalReaction>
</comment>
<evidence type="ECO:0000256" key="7">
    <source>
        <dbReference type="ARBA" id="ARBA00023080"/>
    </source>
</evidence>
<evidence type="ECO:0000256" key="10">
    <source>
        <dbReference type="ARBA" id="ARBA00048304"/>
    </source>
</evidence>
<keyword evidence="1" id="KW-0808">Transferase</keyword>
<keyword evidence="8" id="KW-0051">Antiviral defense</keyword>
<keyword evidence="7" id="KW-0546">Nucleotide metabolism</keyword>
<dbReference type="Pfam" id="PF21654">
    <property type="entry name" value="DncV-like_NTFase"/>
    <property type="match status" value="1"/>
</dbReference>
<protein>
    <recommendedName>
        <fullName evidence="9">Cyclic GMP-AMP synthase</fullName>
    </recommendedName>
</protein>
<evidence type="ECO:0000313" key="12">
    <source>
        <dbReference type="EMBL" id="SUI54157.1"/>
    </source>
</evidence>
<dbReference type="AlphaFoldDB" id="A0A379Z2P8"/>
<dbReference type="GO" id="GO:0016779">
    <property type="term" value="F:nucleotidyltransferase activity"/>
    <property type="evidence" value="ECO:0007669"/>
    <property type="project" value="UniProtKB-KW"/>
</dbReference>
<dbReference type="GO" id="GO:0046872">
    <property type="term" value="F:metal ion binding"/>
    <property type="evidence" value="ECO:0007669"/>
    <property type="project" value="UniProtKB-KW"/>
</dbReference>
<proteinExistence type="predicted"/>